<feature type="transmembrane region" description="Helical" evidence="7">
    <location>
        <begin position="286"/>
        <end position="307"/>
    </location>
</feature>
<dbReference type="InterPro" id="IPR035906">
    <property type="entry name" value="MetI-like_sf"/>
</dbReference>
<dbReference type="CDD" id="cd06261">
    <property type="entry name" value="TM_PBP2"/>
    <property type="match status" value="1"/>
</dbReference>
<dbReference type="Pfam" id="PF00528">
    <property type="entry name" value="BPD_transp_1"/>
    <property type="match status" value="1"/>
</dbReference>
<dbReference type="InterPro" id="IPR000515">
    <property type="entry name" value="MetI-like"/>
</dbReference>
<dbReference type="SUPFAM" id="SSF161098">
    <property type="entry name" value="MetI-like"/>
    <property type="match status" value="1"/>
</dbReference>
<evidence type="ECO:0000256" key="3">
    <source>
        <dbReference type="ARBA" id="ARBA00022475"/>
    </source>
</evidence>
<feature type="transmembrane region" description="Helical" evidence="7">
    <location>
        <begin position="31"/>
        <end position="58"/>
    </location>
</feature>
<keyword evidence="10" id="KW-1185">Reference proteome</keyword>
<evidence type="ECO:0000313" key="10">
    <source>
        <dbReference type="Proteomes" id="UP000574276"/>
    </source>
</evidence>
<evidence type="ECO:0000256" key="7">
    <source>
        <dbReference type="RuleBase" id="RU363032"/>
    </source>
</evidence>
<evidence type="ECO:0000256" key="5">
    <source>
        <dbReference type="ARBA" id="ARBA00022989"/>
    </source>
</evidence>
<dbReference type="RefSeq" id="WP_228351646.1">
    <property type="nucleotide sequence ID" value="NZ_JACEGA010000001.1"/>
</dbReference>
<evidence type="ECO:0000259" key="8">
    <source>
        <dbReference type="PROSITE" id="PS50928"/>
    </source>
</evidence>
<accession>A0A839JXF2</accession>
<keyword evidence="2 7" id="KW-0813">Transport</keyword>
<gene>
    <name evidence="9" type="ORF">H0486_03345</name>
</gene>
<proteinExistence type="inferred from homology"/>
<dbReference type="PANTHER" id="PTHR43227">
    <property type="entry name" value="BLL4140 PROTEIN"/>
    <property type="match status" value="1"/>
</dbReference>
<dbReference type="PANTHER" id="PTHR43227:SF11">
    <property type="entry name" value="BLL4140 PROTEIN"/>
    <property type="match status" value="1"/>
</dbReference>
<feature type="transmembrane region" description="Helical" evidence="7">
    <location>
        <begin position="226"/>
        <end position="246"/>
    </location>
</feature>
<keyword evidence="5 7" id="KW-1133">Transmembrane helix</keyword>
<keyword evidence="6 7" id="KW-0472">Membrane</keyword>
<dbReference type="Gene3D" id="1.10.3720.10">
    <property type="entry name" value="MetI-like"/>
    <property type="match status" value="1"/>
</dbReference>
<feature type="transmembrane region" description="Helical" evidence="7">
    <location>
        <begin position="90"/>
        <end position="116"/>
    </location>
</feature>
<protein>
    <submittedName>
        <fullName evidence="9">Sugar ABC transporter permease</fullName>
    </submittedName>
</protein>
<feature type="domain" description="ABC transmembrane type-1" evidence="8">
    <location>
        <begin position="91"/>
        <end position="307"/>
    </location>
</feature>
<sequence>MAKAAAKTSNLQPRVKLGAKRTIHKWWNQKYLQFMVLPGILWMLIFNYIPMGGIVIAFKKFKITKPIMDAPWVGFKYFIDFFEDSNFADIMVNTVGISLLKLFIGFPLPIIFALLVNEIRGQKFKRISQTISYLPHFLSWVVLGGILTTWLAKDGVINDLLVAIKVIKEPISFLGEPKYFWGISLITDSWKELGWSAIIYLASIASIDQEMYEAATVDGASKIQKILYITVPSITGTIAIMLILQVSSLLNSNFDQIMILKNQINVSRSQVIDTYVYQVGMMNGKYSYATAVGLFKSIIALILLLISNKTCKKLLGRSLY</sequence>
<comment type="caution">
    <text evidence="9">The sequence shown here is derived from an EMBL/GenBank/DDBJ whole genome shotgun (WGS) entry which is preliminary data.</text>
</comment>
<dbReference type="PROSITE" id="PS50928">
    <property type="entry name" value="ABC_TM1"/>
    <property type="match status" value="1"/>
</dbReference>
<dbReference type="AlphaFoldDB" id="A0A839JXF2"/>
<keyword evidence="4 7" id="KW-0812">Transmembrane</keyword>
<evidence type="ECO:0000256" key="2">
    <source>
        <dbReference type="ARBA" id="ARBA00022448"/>
    </source>
</evidence>
<dbReference type="GO" id="GO:0055085">
    <property type="term" value="P:transmembrane transport"/>
    <property type="evidence" value="ECO:0007669"/>
    <property type="project" value="InterPro"/>
</dbReference>
<evidence type="ECO:0000256" key="6">
    <source>
        <dbReference type="ARBA" id="ARBA00023136"/>
    </source>
</evidence>
<keyword evidence="3" id="KW-1003">Cell membrane</keyword>
<name>A0A839JXF2_9FIRM</name>
<evidence type="ECO:0000256" key="1">
    <source>
        <dbReference type="ARBA" id="ARBA00004651"/>
    </source>
</evidence>
<evidence type="ECO:0000256" key="4">
    <source>
        <dbReference type="ARBA" id="ARBA00022692"/>
    </source>
</evidence>
<evidence type="ECO:0000313" key="9">
    <source>
        <dbReference type="EMBL" id="MBB2181908.1"/>
    </source>
</evidence>
<dbReference type="Proteomes" id="UP000574276">
    <property type="component" value="Unassembled WGS sequence"/>
</dbReference>
<dbReference type="GO" id="GO:0005886">
    <property type="term" value="C:plasma membrane"/>
    <property type="evidence" value="ECO:0007669"/>
    <property type="project" value="UniProtKB-SubCell"/>
</dbReference>
<dbReference type="EMBL" id="JACEGA010000001">
    <property type="protein sequence ID" value="MBB2181908.1"/>
    <property type="molecule type" value="Genomic_DNA"/>
</dbReference>
<comment type="similarity">
    <text evidence="7">Belongs to the binding-protein-dependent transport system permease family.</text>
</comment>
<organism evidence="9 10">
    <name type="scientific">Variimorphobacter saccharofermentans</name>
    <dbReference type="NCBI Taxonomy" id="2755051"/>
    <lineage>
        <taxon>Bacteria</taxon>
        <taxon>Bacillati</taxon>
        <taxon>Bacillota</taxon>
        <taxon>Clostridia</taxon>
        <taxon>Lachnospirales</taxon>
        <taxon>Lachnospiraceae</taxon>
        <taxon>Variimorphobacter</taxon>
    </lineage>
</organism>
<reference evidence="9 10" key="1">
    <citation type="submission" date="2020-07" db="EMBL/GenBank/DDBJ databases">
        <title>Characterization and genome sequencing of isolate MD1, a novel member within the family Lachnospiraceae.</title>
        <authorList>
            <person name="Rettenmaier R."/>
            <person name="Di Bello L."/>
            <person name="Zinser C."/>
            <person name="Scheitz K."/>
            <person name="Liebl W."/>
            <person name="Zverlov V."/>
        </authorList>
    </citation>
    <scope>NUCLEOTIDE SEQUENCE [LARGE SCALE GENOMIC DNA]</scope>
    <source>
        <strain evidence="9 10">MD1</strain>
    </source>
</reference>
<dbReference type="InterPro" id="IPR050809">
    <property type="entry name" value="UgpAE/MalFG_permease"/>
</dbReference>
<comment type="subcellular location">
    <subcellularLocation>
        <location evidence="1 7">Cell membrane</location>
        <topology evidence="1 7">Multi-pass membrane protein</topology>
    </subcellularLocation>
</comment>